<proteinExistence type="predicted"/>
<keyword evidence="1" id="KW-1133">Transmembrane helix</keyword>
<keyword evidence="4" id="KW-1185">Reference proteome</keyword>
<protein>
    <recommendedName>
        <fullName evidence="2">NfeD-like C-terminal domain-containing protein</fullName>
    </recommendedName>
</protein>
<evidence type="ECO:0000313" key="4">
    <source>
        <dbReference type="Proteomes" id="UP000252182"/>
    </source>
</evidence>
<feature type="transmembrane region" description="Helical" evidence="1">
    <location>
        <begin position="44"/>
        <end position="64"/>
    </location>
</feature>
<keyword evidence="1" id="KW-0472">Membrane</keyword>
<keyword evidence="1" id="KW-0812">Transmembrane</keyword>
<dbReference type="InterPro" id="IPR002810">
    <property type="entry name" value="NfeD-like_C"/>
</dbReference>
<organism evidence="3 4">
    <name type="scientific">Ephemeroptericola cinctiostellae</name>
    <dbReference type="NCBI Taxonomy" id="2268024"/>
    <lineage>
        <taxon>Bacteria</taxon>
        <taxon>Pseudomonadati</taxon>
        <taxon>Pseudomonadota</taxon>
        <taxon>Betaproteobacteria</taxon>
        <taxon>Burkholderiales</taxon>
        <taxon>Burkholderiaceae</taxon>
        <taxon>Ephemeroptericola</taxon>
    </lineage>
</organism>
<evidence type="ECO:0000256" key="1">
    <source>
        <dbReference type="SAM" id="Phobius"/>
    </source>
</evidence>
<sequence>MSSYTWLIVAAVLLATELASGTFYLLMLAIAATAAWFAQLTGTSFLSQALVFLITSAILVTWVYRYRKQKNSTSSPHADDILDAGEIVSVNEWHNGIGHTHYRGSVWQAVLQTPDEHPQAGEYRIVRFEGTRLMVTPL</sequence>
<dbReference type="AlphaFoldDB" id="A0A345DB05"/>
<evidence type="ECO:0000259" key="2">
    <source>
        <dbReference type="Pfam" id="PF01957"/>
    </source>
</evidence>
<evidence type="ECO:0000313" key="3">
    <source>
        <dbReference type="EMBL" id="AXF85543.1"/>
    </source>
</evidence>
<dbReference type="Pfam" id="PF01957">
    <property type="entry name" value="NfeD"/>
    <property type="match status" value="1"/>
</dbReference>
<feature type="domain" description="NfeD-like C-terminal" evidence="2">
    <location>
        <begin position="84"/>
        <end position="137"/>
    </location>
</feature>
<reference evidence="4" key="1">
    <citation type="submission" date="2018-07" db="EMBL/GenBank/DDBJ databases">
        <authorList>
            <person name="Kim H."/>
        </authorList>
    </citation>
    <scope>NUCLEOTIDE SEQUENCE [LARGE SCALE GENOMIC DNA]</scope>
    <source>
        <strain evidence="4">F02</strain>
    </source>
</reference>
<gene>
    <name evidence="3" type="ORF">DTO96_101274</name>
</gene>
<dbReference type="KEGG" id="hyf:DTO96_101274"/>
<accession>A0A345DB05</accession>
<dbReference type="Proteomes" id="UP000252182">
    <property type="component" value="Chromosome"/>
</dbReference>
<dbReference type="OrthoDB" id="5654021at2"/>
<dbReference type="RefSeq" id="WP_157964348.1">
    <property type="nucleotide sequence ID" value="NZ_CP031124.1"/>
</dbReference>
<dbReference type="EMBL" id="CP031124">
    <property type="protein sequence ID" value="AXF85543.1"/>
    <property type="molecule type" value="Genomic_DNA"/>
</dbReference>
<name>A0A345DB05_9BURK</name>